<name>C8PPT9_9SPIR</name>
<dbReference type="EMBL" id="ACYH01000031">
    <property type="protein sequence ID" value="EEV20539.1"/>
    <property type="molecule type" value="Genomic_DNA"/>
</dbReference>
<evidence type="ECO:0000313" key="2">
    <source>
        <dbReference type="Proteomes" id="UP000004509"/>
    </source>
</evidence>
<sequence>MVGKSERGTTAGSGLPHIMKRRALSMLAQIGMRMKITELKKV</sequence>
<dbReference type="Proteomes" id="UP000004509">
    <property type="component" value="Unassembled WGS sequence"/>
</dbReference>
<gene>
    <name evidence="1" type="ORF">TREVI0001_1400</name>
</gene>
<reference evidence="1 2" key="1">
    <citation type="submission" date="2009-07" db="EMBL/GenBank/DDBJ databases">
        <authorList>
            <person name="Madupu R."/>
            <person name="Sebastian Y."/>
            <person name="Durkin A.S."/>
            <person name="Torralba M."/>
            <person name="Methe B."/>
            <person name="Sutton G.G."/>
            <person name="Strausberg R.L."/>
            <person name="Nelson K.E."/>
        </authorList>
    </citation>
    <scope>NUCLEOTIDE SEQUENCE [LARGE SCALE GENOMIC DNA]</scope>
    <source>
        <strain evidence="1 2">ATCC 35580</strain>
    </source>
</reference>
<evidence type="ECO:0000313" key="1">
    <source>
        <dbReference type="EMBL" id="EEV20539.1"/>
    </source>
</evidence>
<organism evidence="1 2">
    <name type="scientific">Treponema vincentii ATCC 35580</name>
    <dbReference type="NCBI Taxonomy" id="596324"/>
    <lineage>
        <taxon>Bacteria</taxon>
        <taxon>Pseudomonadati</taxon>
        <taxon>Spirochaetota</taxon>
        <taxon>Spirochaetia</taxon>
        <taxon>Spirochaetales</taxon>
        <taxon>Treponemataceae</taxon>
        <taxon>Treponema</taxon>
    </lineage>
</organism>
<comment type="caution">
    <text evidence="1">The sequence shown here is derived from an EMBL/GenBank/DDBJ whole genome shotgun (WGS) entry which is preliminary data.</text>
</comment>
<dbReference type="STRING" id="596324.TREVI0001_1400"/>
<dbReference type="AlphaFoldDB" id="C8PPT9"/>
<protein>
    <submittedName>
        <fullName evidence="1">Uncharacterized protein</fullName>
    </submittedName>
</protein>
<accession>C8PPT9</accession>
<proteinExistence type="predicted"/>